<evidence type="ECO:0000256" key="2">
    <source>
        <dbReference type="ARBA" id="ARBA00022771"/>
    </source>
</evidence>
<feature type="non-terminal residue" evidence="7">
    <location>
        <position position="127"/>
    </location>
</feature>
<dbReference type="Proteomes" id="UP000233551">
    <property type="component" value="Unassembled WGS sequence"/>
</dbReference>
<dbReference type="AlphaFoldDB" id="A0A2I0KYM7"/>
<dbReference type="InterPro" id="IPR008913">
    <property type="entry name" value="Znf_CHY"/>
</dbReference>
<organism evidence="7 8">
    <name type="scientific">Punica granatum</name>
    <name type="common">Pomegranate</name>
    <dbReference type="NCBI Taxonomy" id="22663"/>
    <lineage>
        <taxon>Eukaryota</taxon>
        <taxon>Viridiplantae</taxon>
        <taxon>Streptophyta</taxon>
        <taxon>Embryophyta</taxon>
        <taxon>Tracheophyta</taxon>
        <taxon>Spermatophyta</taxon>
        <taxon>Magnoliopsida</taxon>
        <taxon>eudicotyledons</taxon>
        <taxon>Gunneridae</taxon>
        <taxon>Pentapetalae</taxon>
        <taxon>rosids</taxon>
        <taxon>malvids</taxon>
        <taxon>Myrtales</taxon>
        <taxon>Lythraceae</taxon>
        <taxon>Punica</taxon>
    </lineage>
</organism>
<sequence length="127" mass="15074">MGEVAVERTGVQHFEPRDFQDNMPEDNQMDSQCQHPEQVERERIQIQEESNSDETSKLLERGYMQYGCSRYCRRCRIRAPCCNEIFDCRHCHNQAKNNIKVDRKLRHDMPRHQVSQVICSLCGTEQE</sequence>
<evidence type="ECO:0000256" key="1">
    <source>
        <dbReference type="ARBA" id="ARBA00022723"/>
    </source>
</evidence>
<dbReference type="GO" id="GO:0008270">
    <property type="term" value="F:zinc ion binding"/>
    <property type="evidence" value="ECO:0007669"/>
    <property type="project" value="UniProtKB-KW"/>
</dbReference>
<feature type="region of interest" description="Disordered" evidence="5">
    <location>
        <begin position="1"/>
        <end position="39"/>
    </location>
</feature>
<evidence type="ECO:0000256" key="3">
    <source>
        <dbReference type="ARBA" id="ARBA00022833"/>
    </source>
</evidence>
<evidence type="ECO:0000313" key="8">
    <source>
        <dbReference type="Proteomes" id="UP000233551"/>
    </source>
</evidence>
<gene>
    <name evidence="7" type="ORF">CRG98_006017</name>
</gene>
<dbReference type="GO" id="GO:0016567">
    <property type="term" value="P:protein ubiquitination"/>
    <property type="evidence" value="ECO:0007669"/>
    <property type="project" value="TreeGrafter"/>
</dbReference>
<comment type="caution">
    <text evidence="7">The sequence shown here is derived from an EMBL/GenBank/DDBJ whole genome shotgun (WGS) entry which is preliminary data.</text>
</comment>
<dbReference type="GO" id="GO:0061630">
    <property type="term" value="F:ubiquitin protein ligase activity"/>
    <property type="evidence" value="ECO:0007669"/>
    <property type="project" value="TreeGrafter"/>
</dbReference>
<feature type="domain" description="CHY-type" evidence="6">
    <location>
        <begin position="61"/>
        <end position="127"/>
    </location>
</feature>
<keyword evidence="2 4" id="KW-0863">Zinc-finger</keyword>
<dbReference type="PROSITE" id="PS51266">
    <property type="entry name" value="ZF_CHY"/>
    <property type="match status" value="1"/>
</dbReference>
<name>A0A2I0KYM7_PUNGR</name>
<proteinExistence type="predicted"/>
<dbReference type="Pfam" id="PF05495">
    <property type="entry name" value="zf-CHY"/>
    <property type="match status" value="1"/>
</dbReference>
<dbReference type="GO" id="GO:0006511">
    <property type="term" value="P:ubiquitin-dependent protein catabolic process"/>
    <property type="evidence" value="ECO:0007669"/>
    <property type="project" value="TreeGrafter"/>
</dbReference>
<reference evidence="7 8" key="1">
    <citation type="submission" date="2017-11" db="EMBL/GenBank/DDBJ databases">
        <title>De-novo sequencing of pomegranate (Punica granatum L.) genome.</title>
        <authorList>
            <person name="Akparov Z."/>
            <person name="Amiraslanov A."/>
            <person name="Hajiyeva S."/>
            <person name="Abbasov M."/>
            <person name="Kaur K."/>
            <person name="Hamwieh A."/>
            <person name="Solovyev V."/>
            <person name="Salamov A."/>
            <person name="Braich B."/>
            <person name="Kosarev P."/>
            <person name="Mahmoud A."/>
            <person name="Hajiyev E."/>
            <person name="Babayeva S."/>
            <person name="Izzatullayeva V."/>
            <person name="Mammadov A."/>
            <person name="Mammadov A."/>
            <person name="Sharifova S."/>
            <person name="Ojaghi J."/>
            <person name="Eynullazada K."/>
            <person name="Bayramov B."/>
            <person name="Abdulazimova A."/>
            <person name="Shahmuradov I."/>
        </authorList>
    </citation>
    <scope>NUCLEOTIDE SEQUENCE [LARGE SCALE GENOMIC DNA]</scope>
    <source>
        <strain evidence="8">cv. AG2017</strain>
        <tissue evidence="7">Leaf</tissue>
    </source>
</reference>
<protein>
    <recommendedName>
        <fullName evidence="6">CHY-type domain-containing protein</fullName>
    </recommendedName>
</protein>
<keyword evidence="1" id="KW-0479">Metal-binding</keyword>
<keyword evidence="8" id="KW-1185">Reference proteome</keyword>
<evidence type="ECO:0000256" key="5">
    <source>
        <dbReference type="SAM" id="MobiDB-lite"/>
    </source>
</evidence>
<evidence type="ECO:0000259" key="6">
    <source>
        <dbReference type="PROSITE" id="PS51266"/>
    </source>
</evidence>
<dbReference type="EMBL" id="PGOL01000270">
    <property type="protein sequence ID" value="PKI73569.1"/>
    <property type="molecule type" value="Genomic_DNA"/>
</dbReference>
<dbReference type="GO" id="GO:0005634">
    <property type="term" value="C:nucleus"/>
    <property type="evidence" value="ECO:0007669"/>
    <property type="project" value="TreeGrafter"/>
</dbReference>
<dbReference type="STRING" id="22663.A0A2I0KYM7"/>
<dbReference type="PANTHER" id="PTHR21319">
    <property type="entry name" value="RING FINGER AND CHY ZINC FINGER DOMAIN-CONTAINING PROTEIN 1"/>
    <property type="match status" value="1"/>
</dbReference>
<keyword evidence="3" id="KW-0862">Zinc</keyword>
<dbReference type="SUPFAM" id="SSF161219">
    <property type="entry name" value="CHY zinc finger-like"/>
    <property type="match status" value="1"/>
</dbReference>
<evidence type="ECO:0000256" key="4">
    <source>
        <dbReference type="PROSITE-ProRule" id="PRU00601"/>
    </source>
</evidence>
<dbReference type="InterPro" id="IPR037274">
    <property type="entry name" value="Znf_CHY_sf"/>
</dbReference>
<accession>A0A2I0KYM7</accession>
<evidence type="ECO:0000313" key="7">
    <source>
        <dbReference type="EMBL" id="PKI73569.1"/>
    </source>
</evidence>
<dbReference type="PANTHER" id="PTHR21319:SF53">
    <property type="entry name" value="RING FINGER AND CHY ZINC FINGER DOMAIN-CONTAINING PROTEIN 1"/>
    <property type="match status" value="1"/>
</dbReference>